<name>A0A0F8WUV6_9ZZZZ</name>
<evidence type="ECO:0000313" key="1">
    <source>
        <dbReference type="EMBL" id="KKK60468.1"/>
    </source>
</evidence>
<dbReference type="AlphaFoldDB" id="A0A0F8WUV6"/>
<comment type="caution">
    <text evidence="1">The sequence shown here is derived from an EMBL/GenBank/DDBJ whole genome shotgun (WGS) entry which is preliminary data.</text>
</comment>
<evidence type="ECO:0008006" key="2">
    <source>
        <dbReference type="Google" id="ProtNLM"/>
    </source>
</evidence>
<protein>
    <recommendedName>
        <fullName evidence="2">Large polyvalent protein associated domain-containing protein</fullName>
    </recommendedName>
</protein>
<proteinExistence type="predicted"/>
<dbReference type="EMBL" id="LAZR01062956">
    <property type="protein sequence ID" value="KKK60468.1"/>
    <property type="molecule type" value="Genomic_DNA"/>
</dbReference>
<feature type="non-terminal residue" evidence="1">
    <location>
        <position position="1"/>
    </location>
</feature>
<accession>A0A0F8WUV6</accession>
<reference evidence="1" key="1">
    <citation type="journal article" date="2015" name="Nature">
        <title>Complex archaea that bridge the gap between prokaryotes and eukaryotes.</title>
        <authorList>
            <person name="Spang A."/>
            <person name="Saw J.H."/>
            <person name="Jorgensen S.L."/>
            <person name="Zaremba-Niedzwiedzka K."/>
            <person name="Martijn J."/>
            <person name="Lind A.E."/>
            <person name="van Eijk R."/>
            <person name="Schleper C."/>
            <person name="Guy L."/>
            <person name="Ettema T.J."/>
        </authorList>
    </citation>
    <scope>NUCLEOTIDE SEQUENCE</scope>
</reference>
<feature type="non-terminal residue" evidence="1">
    <location>
        <position position="361"/>
    </location>
</feature>
<gene>
    <name evidence="1" type="ORF">LCGC14_3024060</name>
</gene>
<sequence>PFGRTPSAVAMQIINYSPVGIVKTFVQNIGRGRFDQRLFSQGIGRGITGTAAIFIGMEMFENDMISLDFPTTEAERNQWELEGRKANSIKVGEKWRSVLPLGPGGMLLILGGQLQQSLDENGSLSQSLLEAGPATAKSFTEQTFLVGINQFAKALNDPGRYAVNVVARTAGSTVPTIVSDVGRAVDPLERRTYVKTEGFEAPFIARVPIARQTLEPRIDVFGSPLARGGNALETMIDPTRPTRIKSDELVEELRRLFDIGFPATPTRFADEKTYTNVLTSEQITYLQEKAGLMLEEKLKNLIAHPEYKKLDDDAKMRKIQEFTNRARVIARAEMVEELVRDLEREELGAKLSELKNEGFMT</sequence>
<organism evidence="1">
    <name type="scientific">marine sediment metagenome</name>
    <dbReference type="NCBI Taxonomy" id="412755"/>
    <lineage>
        <taxon>unclassified sequences</taxon>
        <taxon>metagenomes</taxon>
        <taxon>ecological metagenomes</taxon>
    </lineage>
</organism>